<name>A0AC34FYR8_9BILA</name>
<evidence type="ECO:0000313" key="2">
    <source>
        <dbReference type="WBParaSite" id="ES5_v2.g22589.t1"/>
    </source>
</evidence>
<protein>
    <submittedName>
        <fullName evidence="2">Cyclin C-terminal domain-containing protein</fullName>
    </submittedName>
</protein>
<proteinExistence type="predicted"/>
<sequence>MHPCIPPDDGRMSKLITEVEFYLLEIMDCCLIVYHPYRTAIQLFSDLKLKDSDEKLKRDTYGMMNDSLKTDACLLFAPHQIAIACLLGATINNNKEEEMRPWFQELAVDYDSVFEILRMITSAYKRARSVDISHGHNNNENIKALLAKIPKPTPPSSTNQNSNQSMMQQFR</sequence>
<dbReference type="WBParaSite" id="ES5_v2.g22589.t1">
    <property type="protein sequence ID" value="ES5_v2.g22589.t1"/>
    <property type="gene ID" value="ES5_v2.g22589"/>
</dbReference>
<evidence type="ECO:0000313" key="1">
    <source>
        <dbReference type="Proteomes" id="UP000887579"/>
    </source>
</evidence>
<organism evidence="1 2">
    <name type="scientific">Panagrolaimus sp. ES5</name>
    <dbReference type="NCBI Taxonomy" id="591445"/>
    <lineage>
        <taxon>Eukaryota</taxon>
        <taxon>Metazoa</taxon>
        <taxon>Ecdysozoa</taxon>
        <taxon>Nematoda</taxon>
        <taxon>Chromadorea</taxon>
        <taxon>Rhabditida</taxon>
        <taxon>Tylenchina</taxon>
        <taxon>Panagrolaimomorpha</taxon>
        <taxon>Panagrolaimoidea</taxon>
        <taxon>Panagrolaimidae</taxon>
        <taxon>Panagrolaimus</taxon>
    </lineage>
</organism>
<accession>A0AC34FYR8</accession>
<reference evidence="2" key="1">
    <citation type="submission" date="2022-11" db="UniProtKB">
        <authorList>
            <consortium name="WormBaseParasite"/>
        </authorList>
    </citation>
    <scope>IDENTIFICATION</scope>
</reference>
<dbReference type="Proteomes" id="UP000887579">
    <property type="component" value="Unplaced"/>
</dbReference>